<protein>
    <submittedName>
        <fullName evidence="1">Uncharacterized protein</fullName>
    </submittedName>
</protein>
<comment type="caution">
    <text evidence="1">The sequence shown here is derived from an EMBL/GenBank/DDBJ whole genome shotgun (WGS) entry which is preliminary data.</text>
</comment>
<evidence type="ECO:0000313" key="1">
    <source>
        <dbReference type="EMBL" id="MED6120550.1"/>
    </source>
</evidence>
<evidence type="ECO:0000313" key="2">
    <source>
        <dbReference type="Proteomes" id="UP001341840"/>
    </source>
</evidence>
<keyword evidence="2" id="KW-1185">Reference proteome</keyword>
<organism evidence="1 2">
    <name type="scientific">Stylosanthes scabra</name>
    <dbReference type="NCBI Taxonomy" id="79078"/>
    <lineage>
        <taxon>Eukaryota</taxon>
        <taxon>Viridiplantae</taxon>
        <taxon>Streptophyta</taxon>
        <taxon>Embryophyta</taxon>
        <taxon>Tracheophyta</taxon>
        <taxon>Spermatophyta</taxon>
        <taxon>Magnoliopsida</taxon>
        <taxon>eudicotyledons</taxon>
        <taxon>Gunneridae</taxon>
        <taxon>Pentapetalae</taxon>
        <taxon>rosids</taxon>
        <taxon>fabids</taxon>
        <taxon>Fabales</taxon>
        <taxon>Fabaceae</taxon>
        <taxon>Papilionoideae</taxon>
        <taxon>50 kb inversion clade</taxon>
        <taxon>dalbergioids sensu lato</taxon>
        <taxon>Dalbergieae</taxon>
        <taxon>Pterocarpus clade</taxon>
        <taxon>Stylosanthes</taxon>
    </lineage>
</organism>
<accession>A0ABU6R9A9</accession>
<dbReference type="EMBL" id="JASCZI010030281">
    <property type="protein sequence ID" value="MED6120550.1"/>
    <property type="molecule type" value="Genomic_DNA"/>
</dbReference>
<reference evidence="1 2" key="1">
    <citation type="journal article" date="2023" name="Plants (Basel)">
        <title>Bridging the Gap: Combining Genomics and Transcriptomics Approaches to Understand Stylosanthes scabra, an Orphan Legume from the Brazilian Caatinga.</title>
        <authorList>
            <person name="Ferreira-Neto J.R.C."/>
            <person name="da Silva M.D."/>
            <person name="Binneck E."/>
            <person name="de Melo N.F."/>
            <person name="da Silva R.H."/>
            <person name="de Melo A.L.T.M."/>
            <person name="Pandolfi V."/>
            <person name="Bustamante F.O."/>
            <person name="Brasileiro-Vidal A.C."/>
            <person name="Benko-Iseppon A.M."/>
        </authorList>
    </citation>
    <scope>NUCLEOTIDE SEQUENCE [LARGE SCALE GENOMIC DNA]</scope>
    <source>
        <tissue evidence="1">Leaves</tissue>
    </source>
</reference>
<sequence length="153" mass="16673">MRPVWVACKREPSAVLTEGALVGVDKDLKSSSSRSKDMLRGKRTGVILVLIRTLRASRASSDQVSCELAIMTELSGTVRADMSLLFAFMAFNRRTFGEGVPRTVIVATYFSLSVGGSKNVVTLGASQAKMSFFGLETRKGIFKAKESDEEEKL</sequence>
<dbReference type="Proteomes" id="UP001341840">
    <property type="component" value="Unassembled WGS sequence"/>
</dbReference>
<proteinExistence type="predicted"/>
<name>A0ABU6R9A9_9FABA</name>
<gene>
    <name evidence="1" type="ORF">PIB30_021871</name>
</gene>